<organism evidence="1 2">
    <name type="scientific">Dissulfuribacter thermophilus</name>
    <dbReference type="NCBI Taxonomy" id="1156395"/>
    <lineage>
        <taxon>Bacteria</taxon>
        <taxon>Pseudomonadati</taxon>
        <taxon>Thermodesulfobacteriota</taxon>
        <taxon>Dissulfuribacteria</taxon>
        <taxon>Dissulfuribacterales</taxon>
        <taxon>Dissulfuribacteraceae</taxon>
        <taxon>Dissulfuribacter</taxon>
    </lineage>
</organism>
<dbReference type="AlphaFoldDB" id="A0A1B9F3C9"/>
<keyword evidence="2" id="KW-1185">Reference proteome</keyword>
<dbReference type="EMBL" id="MAGO01000015">
    <property type="protein sequence ID" value="OCC14271.1"/>
    <property type="molecule type" value="Genomic_DNA"/>
</dbReference>
<comment type="caution">
    <text evidence="1">The sequence shown here is derived from an EMBL/GenBank/DDBJ whole genome shotgun (WGS) entry which is preliminary data.</text>
</comment>
<proteinExistence type="predicted"/>
<gene>
    <name evidence="1" type="ORF">DBT_2343</name>
</gene>
<sequence length="37" mass="4175">MGKNRLKNGIFIDLSDFYEKIPIYSLLQDLSVGTITA</sequence>
<evidence type="ECO:0000313" key="2">
    <source>
        <dbReference type="Proteomes" id="UP000093080"/>
    </source>
</evidence>
<evidence type="ECO:0000313" key="1">
    <source>
        <dbReference type="EMBL" id="OCC14271.1"/>
    </source>
</evidence>
<protein>
    <submittedName>
        <fullName evidence="1">Uncharacterized protein</fullName>
    </submittedName>
</protein>
<name>A0A1B9F3C9_9BACT</name>
<accession>A0A1B9F3C9</accession>
<dbReference type="Proteomes" id="UP000093080">
    <property type="component" value="Unassembled WGS sequence"/>
</dbReference>
<reference evidence="1 2" key="1">
    <citation type="submission" date="2016-06" db="EMBL/GenBank/DDBJ databases">
        <title>Respiratory ammonification of nitrate coupled to the oxidation of elemental sulfur in deep-sea autotrophic thermophilic bacteria.</title>
        <authorList>
            <person name="Slobodkina G.B."/>
            <person name="Mardanov A.V."/>
            <person name="Ravin N.V."/>
            <person name="Frolova A.A."/>
            <person name="Viryasiv M.B."/>
            <person name="Chernyh N.A."/>
            <person name="Bonch-Osmolovskaya E.A."/>
            <person name="Slobodkin A.I."/>
        </authorList>
    </citation>
    <scope>NUCLEOTIDE SEQUENCE [LARGE SCALE GENOMIC DNA]</scope>
    <source>
        <strain evidence="1 2">S69</strain>
    </source>
</reference>